<gene>
    <name evidence="2" type="ORF">IMSHALPRED_010947</name>
</gene>
<sequence length="165" mass="18260">MLLLSILLSLLATTSALTLPAAPKNKREPNNNFHAGNCVFYWVPDLLENTPMNIEMYDADAEFLYQDTTTLLPSWANNEAYVLIYELDRYCGIQSQPNNEAAEFAYGSNTRISLSPQHLSPINTTLGSNGDMPNPGTCSWPLPNDSIKPDSTDLMKCTFECGPGY</sequence>
<protein>
    <submittedName>
        <fullName evidence="2">Uncharacterized protein</fullName>
    </submittedName>
</protein>
<feature type="chain" id="PRO_5034558467" evidence="1">
    <location>
        <begin position="17"/>
        <end position="165"/>
    </location>
</feature>
<keyword evidence="3" id="KW-1185">Reference proteome</keyword>
<dbReference type="EMBL" id="CAJPDT010000095">
    <property type="protein sequence ID" value="CAF9936906.1"/>
    <property type="molecule type" value="Genomic_DNA"/>
</dbReference>
<organism evidence="2 3">
    <name type="scientific">Imshaugia aleurites</name>
    <dbReference type="NCBI Taxonomy" id="172621"/>
    <lineage>
        <taxon>Eukaryota</taxon>
        <taxon>Fungi</taxon>
        <taxon>Dikarya</taxon>
        <taxon>Ascomycota</taxon>
        <taxon>Pezizomycotina</taxon>
        <taxon>Lecanoromycetes</taxon>
        <taxon>OSLEUM clade</taxon>
        <taxon>Lecanoromycetidae</taxon>
        <taxon>Lecanorales</taxon>
        <taxon>Lecanorineae</taxon>
        <taxon>Parmeliaceae</taxon>
        <taxon>Imshaugia</taxon>
    </lineage>
</organism>
<name>A0A8H3GBS2_9LECA</name>
<keyword evidence="1" id="KW-0732">Signal</keyword>
<evidence type="ECO:0000313" key="3">
    <source>
        <dbReference type="Proteomes" id="UP000664534"/>
    </source>
</evidence>
<proteinExistence type="predicted"/>
<comment type="caution">
    <text evidence="2">The sequence shown here is derived from an EMBL/GenBank/DDBJ whole genome shotgun (WGS) entry which is preliminary data.</text>
</comment>
<evidence type="ECO:0000256" key="1">
    <source>
        <dbReference type="SAM" id="SignalP"/>
    </source>
</evidence>
<evidence type="ECO:0000313" key="2">
    <source>
        <dbReference type="EMBL" id="CAF9936906.1"/>
    </source>
</evidence>
<reference evidence="2" key="1">
    <citation type="submission" date="2021-03" db="EMBL/GenBank/DDBJ databases">
        <authorList>
            <person name="Tagirdzhanova G."/>
        </authorList>
    </citation>
    <scope>NUCLEOTIDE SEQUENCE</scope>
</reference>
<dbReference type="AlphaFoldDB" id="A0A8H3GBS2"/>
<dbReference type="Proteomes" id="UP000664534">
    <property type="component" value="Unassembled WGS sequence"/>
</dbReference>
<feature type="signal peptide" evidence="1">
    <location>
        <begin position="1"/>
        <end position="16"/>
    </location>
</feature>
<accession>A0A8H3GBS2</accession>